<evidence type="ECO:0000313" key="2">
    <source>
        <dbReference type="Proteomes" id="UP000276133"/>
    </source>
</evidence>
<keyword evidence="2" id="KW-1185">Reference proteome</keyword>
<gene>
    <name evidence="1" type="ORF">BpHYR1_046182</name>
</gene>
<reference evidence="1 2" key="1">
    <citation type="journal article" date="2018" name="Sci. Rep.">
        <title>Genomic signatures of local adaptation to the degree of environmental predictability in rotifers.</title>
        <authorList>
            <person name="Franch-Gras L."/>
            <person name="Hahn C."/>
            <person name="Garcia-Roger E.M."/>
            <person name="Carmona M.J."/>
            <person name="Serra M."/>
            <person name="Gomez A."/>
        </authorList>
    </citation>
    <scope>NUCLEOTIDE SEQUENCE [LARGE SCALE GENOMIC DNA]</scope>
    <source>
        <strain evidence="1">HYR1</strain>
    </source>
</reference>
<accession>A0A3M7PNR3</accession>
<dbReference type="AlphaFoldDB" id="A0A3M7PNR3"/>
<organism evidence="1 2">
    <name type="scientific">Brachionus plicatilis</name>
    <name type="common">Marine rotifer</name>
    <name type="synonym">Brachionus muelleri</name>
    <dbReference type="NCBI Taxonomy" id="10195"/>
    <lineage>
        <taxon>Eukaryota</taxon>
        <taxon>Metazoa</taxon>
        <taxon>Spiralia</taxon>
        <taxon>Gnathifera</taxon>
        <taxon>Rotifera</taxon>
        <taxon>Eurotatoria</taxon>
        <taxon>Monogononta</taxon>
        <taxon>Pseudotrocha</taxon>
        <taxon>Ploima</taxon>
        <taxon>Brachionidae</taxon>
        <taxon>Brachionus</taxon>
    </lineage>
</organism>
<evidence type="ECO:0000313" key="1">
    <source>
        <dbReference type="EMBL" id="RNA00395.1"/>
    </source>
</evidence>
<name>A0A3M7PNR3_BRAPC</name>
<comment type="caution">
    <text evidence="1">The sequence shown here is derived from an EMBL/GenBank/DDBJ whole genome shotgun (WGS) entry which is preliminary data.</text>
</comment>
<dbReference type="Proteomes" id="UP000276133">
    <property type="component" value="Unassembled WGS sequence"/>
</dbReference>
<protein>
    <submittedName>
        <fullName evidence="1">Uncharacterized protein</fullName>
    </submittedName>
</protein>
<proteinExistence type="predicted"/>
<dbReference type="EMBL" id="REGN01009774">
    <property type="protein sequence ID" value="RNA00395.1"/>
    <property type="molecule type" value="Genomic_DNA"/>
</dbReference>
<sequence>MFAELKSYKIFNCLTQRMFLLEAPNGIVPSFFFICIIKYNNFSETNHYDINNFRNNFNLIDSLLNEN</sequence>